<keyword evidence="2" id="KW-0449">Lipoprotein</keyword>
<evidence type="ECO:0000313" key="3">
    <source>
        <dbReference type="Proteomes" id="UP000196655"/>
    </source>
</evidence>
<comment type="caution">
    <text evidence="2">The sequence shown here is derived from an EMBL/GenBank/DDBJ whole genome shotgun (WGS) entry which is preliminary data.</text>
</comment>
<dbReference type="AlphaFoldDB" id="A0A211YX42"/>
<dbReference type="NCBIfam" id="TIGR03352">
    <property type="entry name" value="VI_chp_3"/>
    <property type="match status" value="1"/>
</dbReference>
<dbReference type="InterPro" id="IPR017734">
    <property type="entry name" value="T6SS_SciN"/>
</dbReference>
<gene>
    <name evidence="2" type="ORF">BWR60_34220</name>
</gene>
<feature type="region of interest" description="Disordered" evidence="1">
    <location>
        <begin position="49"/>
        <end position="69"/>
    </location>
</feature>
<dbReference type="Pfam" id="PF12790">
    <property type="entry name" value="T6SS-SciN"/>
    <property type="match status" value="1"/>
</dbReference>
<proteinExistence type="predicted"/>
<accession>A0A211YX42</accession>
<dbReference type="Proteomes" id="UP000196655">
    <property type="component" value="Unassembled WGS sequence"/>
</dbReference>
<evidence type="ECO:0000313" key="2">
    <source>
        <dbReference type="EMBL" id="OWJ57427.1"/>
    </source>
</evidence>
<organism evidence="2 3">
    <name type="scientific">Inquilinus limosus</name>
    <dbReference type="NCBI Taxonomy" id="171674"/>
    <lineage>
        <taxon>Bacteria</taxon>
        <taxon>Pseudomonadati</taxon>
        <taxon>Pseudomonadota</taxon>
        <taxon>Alphaproteobacteria</taxon>
        <taxon>Rhodospirillales</taxon>
        <taxon>Rhodospirillaceae</taxon>
        <taxon>Inquilinus</taxon>
    </lineage>
</organism>
<reference evidence="3" key="1">
    <citation type="submission" date="2017-05" db="EMBL/GenBank/DDBJ databases">
        <authorList>
            <person name="Macchi M."/>
            <person name="Festa S."/>
            <person name="Coppotelli B.M."/>
            <person name="Morelli I.S."/>
        </authorList>
    </citation>
    <scope>NUCLEOTIDE SEQUENCE [LARGE SCALE GENOMIC DNA]</scope>
    <source>
        <strain evidence="3">I</strain>
    </source>
</reference>
<dbReference type="InterPro" id="IPR038706">
    <property type="entry name" value="Type_VI_SciN-like_sf"/>
</dbReference>
<dbReference type="EMBL" id="NHON01000149">
    <property type="protein sequence ID" value="OWJ57427.1"/>
    <property type="molecule type" value="Genomic_DNA"/>
</dbReference>
<sequence>MMWPRTHALATQDRNATACWGIGKMGSRRFAGALLAATLLSGCGATAPTPRDATATVSASPDVNPDASHRPSPIVVRIYQLKSGSVLDQSDYFKLTSDPQGALGDTLVAHDQALVTPGQSRSLPLKLDPATQVIGVVAGFRDIDHARWRTSVAVDPASTGTVAITVGAAEVTARAGE</sequence>
<evidence type="ECO:0000256" key="1">
    <source>
        <dbReference type="SAM" id="MobiDB-lite"/>
    </source>
</evidence>
<dbReference type="PANTHER" id="PTHR37625">
    <property type="entry name" value="OUTER MEMBRANE LIPOPROTEIN-RELATED"/>
    <property type="match status" value="1"/>
</dbReference>
<dbReference type="OrthoDB" id="7724415at2"/>
<keyword evidence="3" id="KW-1185">Reference proteome</keyword>
<name>A0A211YX42_9PROT</name>
<dbReference type="Gene3D" id="2.60.40.4150">
    <property type="entry name" value="Type VI secretion system, lipoprotein SciN"/>
    <property type="match status" value="1"/>
</dbReference>
<protein>
    <submittedName>
        <fullName evidence="2">Type VI secretion system-associated lipoprotein</fullName>
    </submittedName>
</protein>
<dbReference type="PANTHER" id="PTHR37625:SF4">
    <property type="entry name" value="OUTER MEMBRANE LIPOPROTEIN"/>
    <property type="match status" value="1"/>
</dbReference>